<dbReference type="InterPro" id="IPR019557">
    <property type="entry name" value="AminoTfrase-like_pln_mobile"/>
</dbReference>
<gene>
    <name evidence="2" type="ORF">C5167_017897</name>
</gene>
<evidence type="ECO:0000259" key="1">
    <source>
        <dbReference type="Pfam" id="PF10536"/>
    </source>
</evidence>
<evidence type="ECO:0000313" key="2">
    <source>
        <dbReference type="EMBL" id="RZC49471.1"/>
    </source>
</evidence>
<feature type="domain" description="Aminotransferase-like plant mobile" evidence="1">
    <location>
        <begin position="151"/>
        <end position="317"/>
    </location>
</feature>
<organism evidence="2 3">
    <name type="scientific">Papaver somniferum</name>
    <name type="common">Opium poppy</name>
    <dbReference type="NCBI Taxonomy" id="3469"/>
    <lineage>
        <taxon>Eukaryota</taxon>
        <taxon>Viridiplantae</taxon>
        <taxon>Streptophyta</taxon>
        <taxon>Embryophyta</taxon>
        <taxon>Tracheophyta</taxon>
        <taxon>Spermatophyta</taxon>
        <taxon>Magnoliopsida</taxon>
        <taxon>Ranunculales</taxon>
        <taxon>Papaveraceae</taxon>
        <taxon>Papaveroideae</taxon>
        <taxon>Papaver</taxon>
    </lineage>
</organism>
<keyword evidence="3" id="KW-1185">Reference proteome</keyword>
<evidence type="ECO:0000313" key="3">
    <source>
        <dbReference type="Proteomes" id="UP000316621"/>
    </source>
</evidence>
<dbReference type="EMBL" id="CM010716">
    <property type="protein sequence ID" value="RZC49471.1"/>
    <property type="molecule type" value="Genomic_DNA"/>
</dbReference>
<reference evidence="2 3" key="1">
    <citation type="journal article" date="2018" name="Science">
        <title>The opium poppy genome and morphinan production.</title>
        <authorList>
            <person name="Guo L."/>
            <person name="Winzer T."/>
            <person name="Yang X."/>
            <person name="Li Y."/>
            <person name="Ning Z."/>
            <person name="He Z."/>
            <person name="Teodor R."/>
            <person name="Lu Y."/>
            <person name="Bowser T.A."/>
            <person name="Graham I.A."/>
            <person name="Ye K."/>
        </authorList>
    </citation>
    <scope>NUCLEOTIDE SEQUENCE [LARGE SCALE GENOMIC DNA]</scope>
    <source>
        <strain evidence="3">cv. HN1</strain>
        <tissue evidence="2">Leaves</tissue>
    </source>
</reference>
<dbReference type="AlphaFoldDB" id="A0A4Y7IP23"/>
<dbReference type="Pfam" id="PF10536">
    <property type="entry name" value="PMD"/>
    <property type="match status" value="1"/>
</dbReference>
<name>A0A4Y7IP23_PAPSO</name>
<protein>
    <recommendedName>
        <fullName evidence="1">Aminotransferase-like plant mobile domain-containing protein</fullName>
    </recommendedName>
</protein>
<dbReference type="Gramene" id="RZC49471">
    <property type="protein sequence ID" value="RZC49471"/>
    <property type="gene ID" value="C5167_017897"/>
</dbReference>
<proteinExistence type="predicted"/>
<dbReference type="Proteomes" id="UP000316621">
    <property type="component" value="Chromosome 2"/>
</dbReference>
<accession>A0A4Y7IP23</accession>
<sequence length="397" mass="45723">MERKIPSDDWNFNIHTNRNGTLEDQLVEEKDGGWKAPDGCRMRPTKWEKYAFILHFIMFSRFLPGANIIEKLRVALIVVQDSSYFLDPRYQNTKPERNGNPRVLVDTHFQQARHAGGGEILQGFVLEAVGKLLVVFLCDFINKSTLDLSVRVDKRWCVVLDNLDVVGSYDWGTPSLGVLYKHLDDSSSCKQKDMGGMSMILEFLYYFYFRNFQPVLKENLKYDELDPHPVVLLFTMSNFRNMGQVDIHKHYVSDARTQIDMRMGDAAIWDPWFLDTVHQHNDAFQTTHEMSKRRYLFKDVKDGTRASAYLFERCMRQVLGAIVVPCNPLDWRTVGVLRTETTHIDTRDDIGVGHAAFYKDSGEDLVAVPRLAENPYNFSDINASEKIYAGLRGKLTG</sequence>